<name>A0A7U2I6H3_PHANO</name>
<dbReference type="EMBL" id="CP069034">
    <property type="protein sequence ID" value="QRD01642.1"/>
    <property type="molecule type" value="Genomic_DNA"/>
</dbReference>
<organism evidence="1 2">
    <name type="scientific">Phaeosphaeria nodorum (strain SN15 / ATCC MYA-4574 / FGSC 10173)</name>
    <name type="common">Glume blotch fungus</name>
    <name type="synonym">Parastagonospora nodorum</name>
    <dbReference type="NCBI Taxonomy" id="321614"/>
    <lineage>
        <taxon>Eukaryota</taxon>
        <taxon>Fungi</taxon>
        <taxon>Dikarya</taxon>
        <taxon>Ascomycota</taxon>
        <taxon>Pezizomycotina</taxon>
        <taxon>Dothideomycetes</taxon>
        <taxon>Pleosporomycetidae</taxon>
        <taxon>Pleosporales</taxon>
        <taxon>Pleosporineae</taxon>
        <taxon>Phaeosphaeriaceae</taxon>
        <taxon>Parastagonospora</taxon>
    </lineage>
</organism>
<dbReference type="Proteomes" id="UP000663193">
    <property type="component" value="Chromosome 12"/>
</dbReference>
<evidence type="ECO:0000313" key="2">
    <source>
        <dbReference type="Proteomes" id="UP000663193"/>
    </source>
</evidence>
<sequence length="130" mass="14841">MNPPFHNLTCSSRAHESNLQPIIIDGFQMSTTFCHRRSLLCPQTAPRVQVKRAAICVICKRHLSSVLDQQRPFLTPSGWGSHGIVHLSLRPARRRWRVSANAQNRCQLPRNLAMLEVINMKKSSQVKWSC</sequence>
<accession>A0A7U2I6H3</accession>
<reference evidence="2" key="1">
    <citation type="journal article" date="2021" name="BMC Genomics">
        <title>Chromosome-level genome assembly and manually-curated proteome of model necrotroph Parastagonospora nodorum Sn15 reveals a genome-wide trove of candidate effector homologs, and redundancy of virulence-related functions within an accessory chromosome.</title>
        <authorList>
            <person name="Bertazzoni S."/>
            <person name="Jones D.A.B."/>
            <person name="Phan H.T."/>
            <person name="Tan K.-C."/>
            <person name="Hane J.K."/>
        </authorList>
    </citation>
    <scope>NUCLEOTIDE SEQUENCE [LARGE SCALE GENOMIC DNA]</scope>
    <source>
        <strain evidence="2">SN15 / ATCC MYA-4574 / FGSC 10173)</strain>
    </source>
</reference>
<gene>
    <name evidence="1" type="ORF">JI435_417090</name>
</gene>
<proteinExistence type="predicted"/>
<dbReference type="VEuPathDB" id="FungiDB:JI435_417090"/>
<protein>
    <submittedName>
        <fullName evidence="1">Uncharacterized protein</fullName>
    </submittedName>
</protein>
<keyword evidence="2" id="KW-1185">Reference proteome</keyword>
<dbReference type="AlphaFoldDB" id="A0A7U2I6H3"/>
<evidence type="ECO:0000313" key="1">
    <source>
        <dbReference type="EMBL" id="QRD01642.1"/>
    </source>
</evidence>